<accession>A0A3M7PWB6</accession>
<gene>
    <name evidence="1" type="ORF">BpHYR1_053075</name>
</gene>
<evidence type="ECO:0000313" key="2">
    <source>
        <dbReference type="Proteomes" id="UP000276133"/>
    </source>
</evidence>
<name>A0A3M7PWB6_BRAPC</name>
<comment type="caution">
    <text evidence="1">The sequence shown here is derived from an EMBL/GenBank/DDBJ whole genome shotgun (WGS) entry which is preliminary data.</text>
</comment>
<organism evidence="1 2">
    <name type="scientific">Brachionus plicatilis</name>
    <name type="common">Marine rotifer</name>
    <name type="synonym">Brachionus muelleri</name>
    <dbReference type="NCBI Taxonomy" id="10195"/>
    <lineage>
        <taxon>Eukaryota</taxon>
        <taxon>Metazoa</taxon>
        <taxon>Spiralia</taxon>
        <taxon>Gnathifera</taxon>
        <taxon>Rotifera</taxon>
        <taxon>Eurotatoria</taxon>
        <taxon>Monogononta</taxon>
        <taxon>Pseudotrocha</taxon>
        <taxon>Ploima</taxon>
        <taxon>Brachionidae</taxon>
        <taxon>Brachionus</taxon>
    </lineage>
</organism>
<proteinExistence type="predicted"/>
<protein>
    <submittedName>
        <fullName evidence="1">Uncharacterized protein</fullName>
    </submittedName>
</protein>
<evidence type="ECO:0000313" key="1">
    <source>
        <dbReference type="EMBL" id="RNA03407.1"/>
    </source>
</evidence>
<reference evidence="1 2" key="1">
    <citation type="journal article" date="2018" name="Sci. Rep.">
        <title>Genomic signatures of local adaptation to the degree of environmental predictability in rotifers.</title>
        <authorList>
            <person name="Franch-Gras L."/>
            <person name="Hahn C."/>
            <person name="Garcia-Roger E.M."/>
            <person name="Carmona M.J."/>
            <person name="Serra M."/>
            <person name="Gomez A."/>
        </authorList>
    </citation>
    <scope>NUCLEOTIDE SEQUENCE [LARGE SCALE GENOMIC DNA]</scope>
    <source>
        <strain evidence="1">HYR1</strain>
    </source>
</reference>
<dbReference type="Proteomes" id="UP000276133">
    <property type="component" value="Unassembled WGS sequence"/>
</dbReference>
<dbReference type="EMBL" id="REGN01008516">
    <property type="protein sequence ID" value="RNA03407.1"/>
    <property type="molecule type" value="Genomic_DNA"/>
</dbReference>
<dbReference type="AlphaFoldDB" id="A0A3M7PWB6"/>
<keyword evidence="2" id="KW-1185">Reference proteome</keyword>
<sequence length="95" mass="11379">MTATFEFLINFVVIHGFLADEEYFINDCWNFCLLNELIIAVRYSFAYFDLKLLNLEETLLFIMILKERKINFSLFNELIIEILIKLDNNRNFLNG</sequence>